<protein>
    <submittedName>
        <fullName evidence="3">Uncharacterized protein</fullName>
    </submittedName>
</protein>
<dbReference type="EMBL" id="CP011542">
    <property type="protein sequence ID" value="AKK05765.1"/>
    <property type="molecule type" value="Genomic_DNA"/>
</dbReference>
<dbReference type="PATRIC" id="fig|571915.4.peg.1530"/>
<keyword evidence="2" id="KW-0472">Membrane</keyword>
<feature type="transmembrane region" description="Helical" evidence="2">
    <location>
        <begin position="12"/>
        <end position="34"/>
    </location>
</feature>
<accession>A0A0G3GZ24</accession>
<reference evidence="4" key="2">
    <citation type="submission" date="2015-05" db="EMBL/GenBank/DDBJ databases">
        <title>Complete genome sequence of Corynebacterium mustelae DSM 45274, isolated from various tissues of a male ferret with lethal sepsis.</title>
        <authorList>
            <person name="Ruckert C."/>
            <person name="Albersmeier A."/>
            <person name="Winkler A."/>
            <person name="Tauch A."/>
        </authorList>
    </citation>
    <scope>NUCLEOTIDE SEQUENCE [LARGE SCALE GENOMIC DNA]</scope>
    <source>
        <strain evidence="4">DSM 45274</strain>
    </source>
</reference>
<keyword evidence="2" id="KW-0812">Transmembrane</keyword>
<evidence type="ECO:0000256" key="1">
    <source>
        <dbReference type="SAM" id="MobiDB-lite"/>
    </source>
</evidence>
<dbReference type="Proteomes" id="UP000035199">
    <property type="component" value="Chromosome"/>
</dbReference>
<dbReference type="KEGG" id="cmv:CMUST_07170"/>
<dbReference type="RefSeq" id="WP_047261916.1">
    <property type="nucleotide sequence ID" value="NZ_CP011542.1"/>
</dbReference>
<organism evidence="3 4">
    <name type="scientific">Corynebacterium mustelae</name>
    <dbReference type="NCBI Taxonomy" id="571915"/>
    <lineage>
        <taxon>Bacteria</taxon>
        <taxon>Bacillati</taxon>
        <taxon>Actinomycetota</taxon>
        <taxon>Actinomycetes</taxon>
        <taxon>Mycobacteriales</taxon>
        <taxon>Corynebacteriaceae</taxon>
        <taxon>Corynebacterium</taxon>
    </lineage>
</organism>
<sequence>MNINTLIPNWQTLLSAIGGVFAAIAIILGLIFGLNTSPKPDTTPTTAPEPTYTRPTVPPTVKEM</sequence>
<evidence type="ECO:0000313" key="4">
    <source>
        <dbReference type="Proteomes" id="UP000035199"/>
    </source>
</evidence>
<name>A0A0G3GZ24_9CORY</name>
<evidence type="ECO:0000256" key="2">
    <source>
        <dbReference type="SAM" id="Phobius"/>
    </source>
</evidence>
<reference evidence="3 4" key="1">
    <citation type="journal article" date="2015" name="Genome Announc.">
        <title>Complete Genome Sequence of the Type Strain Corynebacterium mustelae DSM 45274, Isolated from Various Tissues of a Male Ferret with Lethal Sepsis.</title>
        <authorList>
            <person name="Ruckert C."/>
            <person name="Eimer J."/>
            <person name="Winkler A."/>
            <person name="Tauch A."/>
        </authorList>
    </citation>
    <scope>NUCLEOTIDE SEQUENCE [LARGE SCALE GENOMIC DNA]</scope>
    <source>
        <strain evidence="3 4">DSM 45274</strain>
    </source>
</reference>
<feature type="region of interest" description="Disordered" evidence="1">
    <location>
        <begin position="37"/>
        <end position="64"/>
    </location>
</feature>
<dbReference type="AlphaFoldDB" id="A0A0G3GZ24"/>
<keyword evidence="4" id="KW-1185">Reference proteome</keyword>
<keyword evidence="2" id="KW-1133">Transmembrane helix</keyword>
<proteinExistence type="predicted"/>
<feature type="compositionally biased region" description="Low complexity" evidence="1">
    <location>
        <begin position="37"/>
        <end position="55"/>
    </location>
</feature>
<gene>
    <name evidence="3" type="ORF">CMUST_07170</name>
</gene>
<evidence type="ECO:0000313" key="3">
    <source>
        <dbReference type="EMBL" id="AKK05765.1"/>
    </source>
</evidence>